<evidence type="ECO:0000256" key="1">
    <source>
        <dbReference type="ARBA" id="ARBA00004477"/>
    </source>
</evidence>
<name>A0ABR3CF57_9PEZI</name>
<dbReference type="PANTHER" id="PTHR13205:SF15">
    <property type="entry name" value="DOLICHOL KINASE"/>
    <property type="match status" value="1"/>
</dbReference>
<keyword evidence="13" id="KW-1185">Reference proteome</keyword>
<keyword evidence="6 12" id="KW-0418">Kinase</keyword>
<evidence type="ECO:0000256" key="6">
    <source>
        <dbReference type="ARBA" id="ARBA00022777"/>
    </source>
</evidence>
<dbReference type="Proteomes" id="UP001430584">
    <property type="component" value="Unassembled WGS sequence"/>
</dbReference>
<keyword evidence="5 11" id="KW-0812">Transmembrane</keyword>
<feature type="compositionally biased region" description="Acidic residues" evidence="10">
    <location>
        <begin position="1"/>
        <end position="10"/>
    </location>
</feature>
<feature type="compositionally biased region" description="Low complexity" evidence="10">
    <location>
        <begin position="13"/>
        <end position="25"/>
    </location>
</feature>
<evidence type="ECO:0000256" key="8">
    <source>
        <dbReference type="ARBA" id="ARBA00022989"/>
    </source>
</evidence>
<comment type="caution">
    <text evidence="12">The sequence shown here is derived from an EMBL/GenBank/DDBJ whole genome shotgun (WGS) entry which is preliminary data.</text>
</comment>
<feature type="compositionally biased region" description="Low complexity" evidence="10">
    <location>
        <begin position="529"/>
        <end position="539"/>
    </location>
</feature>
<dbReference type="PANTHER" id="PTHR13205">
    <property type="entry name" value="TRANSMEMBRANE PROTEIN 15-RELATED"/>
    <property type="match status" value="1"/>
</dbReference>
<evidence type="ECO:0000256" key="9">
    <source>
        <dbReference type="ARBA" id="ARBA00023136"/>
    </source>
</evidence>
<feature type="transmembrane region" description="Helical" evidence="11">
    <location>
        <begin position="749"/>
        <end position="768"/>
    </location>
</feature>
<gene>
    <name evidence="12" type="primary">SEC59</name>
    <name evidence="12" type="ORF">SLS55_007542</name>
</gene>
<feature type="region of interest" description="Disordered" evidence="10">
    <location>
        <begin position="529"/>
        <end position="552"/>
    </location>
</feature>
<feature type="transmembrane region" description="Helical" evidence="11">
    <location>
        <begin position="838"/>
        <end position="859"/>
    </location>
</feature>
<evidence type="ECO:0000256" key="7">
    <source>
        <dbReference type="ARBA" id="ARBA00022824"/>
    </source>
</evidence>
<evidence type="ECO:0000256" key="5">
    <source>
        <dbReference type="ARBA" id="ARBA00022692"/>
    </source>
</evidence>
<feature type="compositionally biased region" description="Polar residues" evidence="10">
    <location>
        <begin position="125"/>
        <end position="139"/>
    </location>
</feature>
<dbReference type="EMBL" id="JAJVCZ030000007">
    <property type="protein sequence ID" value="KAL0258366.1"/>
    <property type="molecule type" value="Genomic_DNA"/>
</dbReference>
<evidence type="ECO:0000256" key="3">
    <source>
        <dbReference type="ARBA" id="ARBA00012132"/>
    </source>
</evidence>
<reference evidence="12 13" key="1">
    <citation type="submission" date="2024-02" db="EMBL/GenBank/DDBJ databases">
        <title>De novo assembly and annotation of 12 fungi associated with fruit tree decline syndrome in Ontario, Canada.</title>
        <authorList>
            <person name="Sulman M."/>
            <person name="Ellouze W."/>
            <person name="Ilyukhin E."/>
        </authorList>
    </citation>
    <scope>NUCLEOTIDE SEQUENCE [LARGE SCALE GENOMIC DNA]</scope>
    <source>
        <strain evidence="12 13">FDS-637</strain>
    </source>
</reference>
<keyword evidence="7" id="KW-0256">Endoplasmic reticulum</keyword>
<sequence length="1025" mass="111314">MIQIENDEPPELPAASPTLLSSPSSGDHRPPLPTATTPSLGRALSPAASATASARDDSTVTDALRLLNRSPHPYHRRRQQLREPQQSSPAWSNSSSATSSDYENGNVNGDGNGKANGRQRAAPTSYPSQAASRSMSESGTEADDEGYGFVKALPAPPIRPHKGLRDVKEVDAANDSGLLTPSVLEEEGRRLSVATGYYSQRTGKTGMEEETIEDEKVKRERERFAKKRRAEMLRRGCEVALLAAIGTVVLRGAVACRSLDAWSRGRVVNGFSGEAHKLTIIPAELSGYVVLYALLLLLYPLRLLLPPCAKSEEKRPRLRKRIHVPAAFDPAPLLYPAAIPVFVSLSLYPSMEKLLLPNIVLAASALPPLLIPSYGHGNGYSMEHWFVSIIPLIISEHTDIPSKTTAAKPYLLKAPADRVDSETIASLFALHQALLPPLYYLTTTSLLPAELQLLSTTLINLLLFSTSSQMAILKSILWIGGVLLFMFCGHTLRWNVALARIPKWRFRRAGRIIKAQQTFLGILNEGLRPGSSRSRSRGGYASDSDADEDSIPDHVSDDLRLKPVESAPGTIQHAASVGTKLAFEAFRDAILPSRDTNPATLRGRRHTLSSIDPRKAASRSAPGRAKRRKQSYAQSFLALTPTQATMRRWMYAGWVYVAMVLLVLGPIRAYIGKFALHGREPFGWAIGYLFGNIRDVRFFVFDWGLSSWISLPPLSDFTANDLAELSRAEFIRQVLCGGAANTRLLITGYWVLILILGMATVLSLSTTVEVDTRRKVFHGMMVAMLLPTIFIDPCFIALTLALVLSVFCLLDLIRAAQLPPLSKPLAYFLTPYVDGRDLRGPVVVSHIFLLIGCAIPLWLSLAGVPRDGTDGDEGGPWRGWEVRGPRDVSLVAGVVCVGMGDAAASLIGRRWGRRKWPWLGGKSLEGSVAFAAAVTTGLLFAKAWLRLGQWDGGSNGAAAVATASEEVRTLWPGLRDVLGLVRPVDVSKAACAGAVASFMEAVLTGGNDNVVVPVVLWLVVRGLGV</sequence>
<comment type="subcellular location">
    <subcellularLocation>
        <location evidence="1">Endoplasmic reticulum membrane</location>
        <topology evidence="1">Multi-pass membrane protein</topology>
    </subcellularLocation>
</comment>
<proteinExistence type="inferred from homology"/>
<dbReference type="GeneID" id="92011627"/>
<protein>
    <recommendedName>
        <fullName evidence="3">dolichol kinase</fullName>
        <ecNumber evidence="3">2.7.1.108</ecNumber>
    </recommendedName>
</protein>
<feature type="transmembrane region" description="Helical" evidence="11">
    <location>
        <begin position="789"/>
        <end position="813"/>
    </location>
</feature>
<dbReference type="InterPro" id="IPR032974">
    <property type="entry name" value="Polypren_kinase"/>
</dbReference>
<feature type="compositionally biased region" description="Low complexity" evidence="10">
    <location>
        <begin position="87"/>
        <end position="100"/>
    </location>
</feature>
<feature type="transmembrane region" description="Helical" evidence="11">
    <location>
        <begin position="476"/>
        <end position="498"/>
    </location>
</feature>
<organism evidence="12 13">
    <name type="scientific">Diplodia seriata</name>
    <dbReference type="NCBI Taxonomy" id="420778"/>
    <lineage>
        <taxon>Eukaryota</taxon>
        <taxon>Fungi</taxon>
        <taxon>Dikarya</taxon>
        <taxon>Ascomycota</taxon>
        <taxon>Pezizomycotina</taxon>
        <taxon>Dothideomycetes</taxon>
        <taxon>Dothideomycetes incertae sedis</taxon>
        <taxon>Botryosphaeriales</taxon>
        <taxon>Botryosphaeriaceae</taxon>
        <taxon>Diplodia</taxon>
    </lineage>
</organism>
<keyword evidence="4" id="KW-0808">Transferase</keyword>
<evidence type="ECO:0000256" key="2">
    <source>
        <dbReference type="ARBA" id="ARBA00010794"/>
    </source>
</evidence>
<dbReference type="RefSeq" id="XP_066631395.1">
    <property type="nucleotide sequence ID" value="XM_066778958.1"/>
</dbReference>
<evidence type="ECO:0000256" key="10">
    <source>
        <dbReference type="SAM" id="MobiDB-lite"/>
    </source>
</evidence>
<feature type="transmembrane region" description="Helical" evidence="11">
    <location>
        <begin position="649"/>
        <end position="671"/>
    </location>
</feature>
<evidence type="ECO:0000313" key="12">
    <source>
        <dbReference type="EMBL" id="KAL0258366.1"/>
    </source>
</evidence>
<evidence type="ECO:0000256" key="11">
    <source>
        <dbReference type="SAM" id="Phobius"/>
    </source>
</evidence>
<comment type="similarity">
    <text evidence="2">Belongs to the polyprenol kinase family.</text>
</comment>
<evidence type="ECO:0000313" key="13">
    <source>
        <dbReference type="Proteomes" id="UP001430584"/>
    </source>
</evidence>
<dbReference type="GO" id="GO:0016301">
    <property type="term" value="F:kinase activity"/>
    <property type="evidence" value="ECO:0007669"/>
    <property type="project" value="UniProtKB-KW"/>
</dbReference>
<evidence type="ECO:0000256" key="4">
    <source>
        <dbReference type="ARBA" id="ARBA00022679"/>
    </source>
</evidence>
<accession>A0ABR3CF57</accession>
<feature type="region of interest" description="Disordered" evidence="10">
    <location>
        <begin position="1"/>
        <end position="151"/>
    </location>
</feature>
<keyword evidence="9 11" id="KW-0472">Membrane</keyword>
<keyword evidence="8 11" id="KW-1133">Transmembrane helix</keyword>
<dbReference type="EC" id="2.7.1.108" evidence="3"/>
<feature type="region of interest" description="Disordered" evidence="10">
    <location>
        <begin position="594"/>
        <end position="629"/>
    </location>
</feature>